<organism evidence="2 3">
    <name type="scientific">Agrocybe chaxingu</name>
    <dbReference type="NCBI Taxonomy" id="84603"/>
    <lineage>
        <taxon>Eukaryota</taxon>
        <taxon>Fungi</taxon>
        <taxon>Dikarya</taxon>
        <taxon>Basidiomycota</taxon>
        <taxon>Agaricomycotina</taxon>
        <taxon>Agaricomycetes</taxon>
        <taxon>Agaricomycetidae</taxon>
        <taxon>Agaricales</taxon>
        <taxon>Agaricineae</taxon>
        <taxon>Strophariaceae</taxon>
        <taxon>Agrocybe</taxon>
    </lineage>
</organism>
<dbReference type="Gene3D" id="3.80.10.10">
    <property type="entry name" value="Ribonuclease Inhibitor"/>
    <property type="match status" value="1"/>
</dbReference>
<accession>A0A9W8JKZ4</accession>
<dbReference type="InterPro" id="IPR032675">
    <property type="entry name" value="LRR_dom_sf"/>
</dbReference>
<sequence>MMPSLFRSSSTGGHLPAPRTVRVTSVPPTDINISWKNVTHLELQSVEDSGCFAILQQAPRLVSCKFLQVLPDSAPPLPTNASSASLPSPTPTVLLHLKFFQYSNGNRPRAFASGFTFPALEELSLNVDHGHLPSMSLISLLMRSNAPLRTLELVGWTNDDEEGLLGLLHLVPNLEELHICPSPLNPRGVSERFFQAFSTLQPRNHAGLHDRQKCTNTFLPNLKKLEYQGRVTFSWSVLRCLLPYAFSPQIPGSASNTKEDPTRRPLHMVRLELGMHRTNFIDKDVVLRLLEAQGRFGMVWSIFPASQRSDHGMFMNASDSLPPDLLLASMEHHQIRIEGEDG</sequence>
<dbReference type="EMBL" id="JANKHO010003246">
    <property type="protein sequence ID" value="KAJ3485054.1"/>
    <property type="molecule type" value="Genomic_DNA"/>
</dbReference>
<feature type="region of interest" description="Disordered" evidence="1">
    <location>
        <begin position="1"/>
        <end position="23"/>
    </location>
</feature>
<evidence type="ECO:0000256" key="1">
    <source>
        <dbReference type="SAM" id="MobiDB-lite"/>
    </source>
</evidence>
<name>A0A9W8JKZ4_9AGAR</name>
<keyword evidence="3" id="KW-1185">Reference proteome</keyword>
<feature type="compositionally biased region" description="Polar residues" evidence="1">
    <location>
        <begin position="1"/>
        <end position="12"/>
    </location>
</feature>
<dbReference type="Proteomes" id="UP001148786">
    <property type="component" value="Unassembled WGS sequence"/>
</dbReference>
<proteinExistence type="predicted"/>
<reference evidence="2" key="1">
    <citation type="submission" date="2022-07" db="EMBL/GenBank/DDBJ databases">
        <title>Genome Sequence of Agrocybe chaxingu.</title>
        <authorList>
            <person name="Buettner E."/>
        </authorList>
    </citation>
    <scope>NUCLEOTIDE SEQUENCE</scope>
    <source>
        <strain evidence="2">MP-N11</strain>
    </source>
</reference>
<evidence type="ECO:0000313" key="2">
    <source>
        <dbReference type="EMBL" id="KAJ3485054.1"/>
    </source>
</evidence>
<protein>
    <submittedName>
        <fullName evidence="2">Uncharacterized protein</fullName>
    </submittedName>
</protein>
<gene>
    <name evidence="2" type="ORF">NLJ89_g11932</name>
</gene>
<evidence type="ECO:0000313" key="3">
    <source>
        <dbReference type="Proteomes" id="UP001148786"/>
    </source>
</evidence>
<comment type="caution">
    <text evidence="2">The sequence shown here is derived from an EMBL/GenBank/DDBJ whole genome shotgun (WGS) entry which is preliminary data.</text>
</comment>
<dbReference type="AlphaFoldDB" id="A0A9W8JKZ4"/>
<dbReference type="OrthoDB" id="10428891at2759"/>